<keyword evidence="1" id="KW-1133">Transmembrane helix</keyword>
<feature type="transmembrane region" description="Helical" evidence="1">
    <location>
        <begin position="16"/>
        <end position="37"/>
    </location>
</feature>
<reference evidence="2 3" key="1">
    <citation type="journal article" date="2022" name="Nat. Plants">
        <title>Genomes of leafy and leafless Platanthera orchids illuminate the evolution of mycoheterotrophy.</title>
        <authorList>
            <person name="Li M.H."/>
            <person name="Liu K.W."/>
            <person name="Li Z."/>
            <person name="Lu H.C."/>
            <person name="Ye Q.L."/>
            <person name="Zhang D."/>
            <person name="Wang J.Y."/>
            <person name="Li Y.F."/>
            <person name="Zhong Z.M."/>
            <person name="Liu X."/>
            <person name="Yu X."/>
            <person name="Liu D.K."/>
            <person name="Tu X.D."/>
            <person name="Liu B."/>
            <person name="Hao Y."/>
            <person name="Liao X.Y."/>
            <person name="Jiang Y.T."/>
            <person name="Sun W.H."/>
            <person name="Chen J."/>
            <person name="Chen Y.Q."/>
            <person name="Ai Y."/>
            <person name="Zhai J.W."/>
            <person name="Wu S.S."/>
            <person name="Zhou Z."/>
            <person name="Hsiao Y.Y."/>
            <person name="Wu W.L."/>
            <person name="Chen Y.Y."/>
            <person name="Lin Y.F."/>
            <person name="Hsu J.L."/>
            <person name="Li C.Y."/>
            <person name="Wang Z.W."/>
            <person name="Zhao X."/>
            <person name="Zhong W.Y."/>
            <person name="Ma X.K."/>
            <person name="Ma L."/>
            <person name="Huang J."/>
            <person name="Chen G.Z."/>
            <person name="Huang M.Z."/>
            <person name="Huang L."/>
            <person name="Peng D.H."/>
            <person name="Luo Y.B."/>
            <person name="Zou S.Q."/>
            <person name="Chen S.P."/>
            <person name="Lan S."/>
            <person name="Tsai W.C."/>
            <person name="Van de Peer Y."/>
            <person name="Liu Z.J."/>
        </authorList>
    </citation>
    <scope>NUCLEOTIDE SEQUENCE [LARGE SCALE GENOMIC DNA]</scope>
    <source>
        <strain evidence="2">Lor288</strain>
    </source>
</reference>
<evidence type="ECO:0000313" key="2">
    <source>
        <dbReference type="EMBL" id="KAK8953030.1"/>
    </source>
</evidence>
<keyword evidence="1" id="KW-0812">Transmembrane</keyword>
<accession>A0ABR2LWB1</accession>
<gene>
    <name evidence="2" type="ORF">KSP40_PGU007142</name>
</gene>
<evidence type="ECO:0000256" key="1">
    <source>
        <dbReference type="SAM" id="Phobius"/>
    </source>
</evidence>
<name>A0ABR2LWB1_9ASPA</name>
<keyword evidence="3" id="KW-1185">Reference proteome</keyword>
<evidence type="ECO:0000313" key="3">
    <source>
        <dbReference type="Proteomes" id="UP001412067"/>
    </source>
</evidence>
<comment type="caution">
    <text evidence="2">The sequence shown here is derived from an EMBL/GenBank/DDBJ whole genome shotgun (WGS) entry which is preliminary data.</text>
</comment>
<feature type="transmembrane region" description="Helical" evidence="1">
    <location>
        <begin position="43"/>
        <end position="69"/>
    </location>
</feature>
<sequence>MRIRSCGECLGIPQKNYCFFSCVGIPLLLQLVFFLIIKIIGGTLLVFLCSLVACIIGLLGQHPLLFLPFPPQLLQQSQRLLWFGLGFEVGPLNESKPFE</sequence>
<protein>
    <submittedName>
        <fullName evidence="2">Uncharacterized protein</fullName>
    </submittedName>
</protein>
<proteinExistence type="predicted"/>
<dbReference type="Proteomes" id="UP001412067">
    <property type="component" value="Unassembled WGS sequence"/>
</dbReference>
<keyword evidence="1" id="KW-0472">Membrane</keyword>
<organism evidence="2 3">
    <name type="scientific">Platanthera guangdongensis</name>
    <dbReference type="NCBI Taxonomy" id="2320717"/>
    <lineage>
        <taxon>Eukaryota</taxon>
        <taxon>Viridiplantae</taxon>
        <taxon>Streptophyta</taxon>
        <taxon>Embryophyta</taxon>
        <taxon>Tracheophyta</taxon>
        <taxon>Spermatophyta</taxon>
        <taxon>Magnoliopsida</taxon>
        <taxon>Liliopsida</taxon>
        <taxon>Asparagales</taxon>
        <taxon>Orchidaceae</taxon>
        <taxon>Orchidoideae</taxon>
        <taxon>Orchideae</taxon>
        <taxon>Orchidinae</taxon>
        <taxon>Platanthera</taxon>
    </lineage>
</organism>
<dbReference type="EMBL" id="JBBWWR010000014">
    <property type="protein sequence ID" value="KAK8953030.1"/>
    <property type="molecule type" value="Genomic_DNA"/>
</dbReference>